<name>A0A7D3XPY9_9BACL</name>
<sequence length="226" mass="25109">MRRLSVAIDGPAGAGKSTVARQVARQLGFTYVDTGAMYRAITWKALQNGSDLTDERKMTQLVRDTHIQLKTDKKEVLVWVDGQPVSEEIRTPEVTSHVSAVAGLAGVRTELLEKQRELALNGGVVMDGRDIGTRVLPEAGVKVFLTASIDERAHRRYNEWLRKGYSVDLEQLKQEIRQRDEKDKNRKHSPLIPAEDAVHLDTTGLTITEVVQAILDLCRTKVGGGE</sequence>
<evidence type="ECO:0000313" key="11">
    <source>
        <dbReference type="Proteomes" id="UP000503088"/>
    </source>
</evidence>
<evidence type="ECO:0000259" key="9">
    <source>
        <dbReference type="Pfam" id="PF02224"/>
    </source>
</evidence>
<evidence type="ECO:0000256" key="7">
    <source>
        <dbReference type="ARBA" id="ARBA00048478"/>
    </source>
</evidence>
<keyword evidence="8" id="KW-0963">Cytoplasm</keyword>
<accession>A0A7D3XPY9</accession>
<dbReference type="NCBIfam" id="TIGR00017">
    <property type="entry name" value="cmk"/>
    <property type="match status" value="1"/>
</dbReference>
<dbReference type="Gene3D" id="3.40.50.300">
    <property type="entry name" value="P-loop containing nucleotide triphosphate hydrolases"/>
    <property type="match status" value="1"/>
</dbReference>
<comment type="catalytic activity">
    <reaction evidence="6 8">
        <text>dCMP + ATP = dCDP + ADP</text>
        <dbReference type="Rhea" id="RHEA:25094"/>
        <dbReference type="ChEBI" id="CHEBI:30616"/>
        <dbReference type="ChEBI" id="CHEBI:57566"/>
        <dbReference type="ChEBI" id="CHEBI:58593"/>
        <dbReference type="ChEBI" id="CHEBI:456216"/>
        <dbReference type="EC" id="2.7.4.25"/>
    </reaction>
</comment>
<dbReference type="KEGG" id="kpul:GXN76_07350"/>
<proteinExistence type="inferred from homology"/>
<dbReference type="EC" id="2.7.4.25" evidence="8"/>
<keyword evidence="5 8" id="KW-0067">ATP-binding</keyword>
<keyword evidence="3 8" id="KW-0547">Nucleotide-binding</keyword>
<protein>
    <recommendedName>
        <fullName evidence="8">Cytidylate kinase</fullName>
        <shortName evidence="8">CK</shortName>
        <ecNumber evidence="8">2.7.4.25</ecNumber>
    </recommendedName>
    <alternativeName>
        <fullName evidence="8">Cytidine monophosphate kinase</fullName>
        <shortName evidence="8">CMP kinase</shortName>
    </alternativeName>
</protein>
<dbReference type="AlphaFoldDB" id="A0A7D3XPY9"/>
<dbReference type="SUPFAM" id="SSF52540">
    <property type="entry name" value="P-loop containing nucleoside triphosphate hydrolases"/>
    <property type="match status" value="1"/>
</dbReference>
<evidence type="ECO:0000256" key="1">
    <source>
        <dbReference type="ARBA" id="ARBA00009427"/>
    </source>
</evidence>
<comment type="similarity">
    <text evidence="1 8">Belongs to the cytidylate kinase family. Type 1 subfamily.</text>
</comment>
<keyword evidence="4 8" id="KW-0418">Kinase</keyword>
<dbReference type="Proteomes" id="UP000503088">
    <property type="component" value="Chromosome"/>
</dbReference>
<evidence type="ECO:0000256" key="5">
    <source>
        <dbReference type="ARBA" id="ARBA00022840"/>
    </source>
</evidence>
<gene>
    <name evidence="8" type="primary">cmk</name>
    <name evidence="10" type="ORF">GXN76_07350</name>
</gene>
<dbReference type="InterPro" id="IPR027417">
    <property type="entry name" value="P-loop_NTPase"/>
</dbReference>
<dbReference type="RefSeq" id="WP_173221882.1">
    <property type="nucleotide sequence ID" value="NZ_CP048104.1"/>
</dbReference>
<evidence type="ECO:0000256" key="8">
    <source>
        <dbReference type="HAMAP-Rule" id="MF_00238"/>
    </source>
</evidence>
<keyword evidence="11" id="KW-1185">Reference proteome</keyword>
<evidence type="ECO:0000313" key="10">
    <source>
        <dbReference type="EMBL" id="QKG84307.1"/>
    </source>
</evidence>
<dbReference type="PANTHER" id="PTHR21299">
    <property type="entry name" value="CYTIDYLATE KINASE/PANTOATE-BETA-ALANINE LIGASE"/>
    <property type="match status" value="1"/>
</dbReference>
<keyword evidence="2 8" id="KW-0808">Transferase</keyword>
<dbReference type="InterPro" id="IPR003136">
    <property type="entry name" value="Cytidylate_kin"/>
</dbReference>
<feature type="domain" description="Cytidylate kinase" evidence="9">
    <location>
        <begin position="6"/>
        <end position="218"/>
    </location>
</feature>
<evidence type="ECO:0000256" key="2">
    <source>
        <dbReference type="ARBA" id="ARBA00022679"/>
    </source>
</evidence>
<dbReference type="HAMAP" id="MF_00238">
    <property type="entry name" value="Cytidyl_kinase_type1"/>
    <property type="match status" value="1"/>
</dbReference>
<dbReference type="GO" id="GO:0006220">
    <property type="term" value="P:pyrimidine nucleotide metabolic process"/>
    <property type="evidence" value="ECO:0007669"/>
    <property type="project" value="UniProtKB-UniRule"/>
</dbReference>
<evidence type="ECO:0000256" key="6">
    <source>
        <dbReference type="ARBA" id="ARBA00047615"/>
    </source>
</evidence>
<dbReference type="PANTHER" id="PTHR21299:SF2">
    <property type="entry name" value="CYTIDYLATE KINASE"/>
    <property type="match status" value="1"/>
</dbReference>
<organism evidence="10 11">
    <name type="scientific">Kroppenstedtia pulmonis</name>
    <dbReference type="NCBI Taxonomy" id="1380685"/>
    <lineage>
        <taxon>Bacteria</taxon>
        <taxon>Bacillati</taxon>
        <taxon>Bacillota</taxon>
        <taxon>Bacilli</taxon>
        <taxon>Bacillales</taxon>
        <taxon>Thermoactinomycetaceae</taxon>
        <taxon>Kroppenstedtia</taxon>
    </lineage>
</organism>
<evidence type="ECO:0000256" key="4">
    <source>
        <dbReference type="ARBA" id="ARBA00022777"/>
    </source>
</evidence>
<dbReference type="GO" id="GO:0005829">
    <property type="term" value="C:cytosol"/>
    <property type="evidence" value="ECO:0007669"/>
    <property type="project" value="TreeGrafter"/>
</dbReference>
<dbReference type="GO" id="GO:0005524">
    <property type="term" value="F:ATP binding"/>
    <property type="evidence" value="ECO:0007669"/>
    <property type="project" value="UniProtKB-UniRule"/>
</dbReference>
<evidence type="ECO:0000256" key="3">
    <source>
        <dbReference type="ARBA" id="ARBA00022741"/>
    </source>
</evidence>
<dbReference type="Pfam" id="PF02224">
    <property type="entry name" value="Cytidylate_kin"/>
    <property type="match status" value="1"/>
</dbReference>
<dbReference type="EMBL" id="CP048104">
    <property type="protein sequence ID" value="QKG84307.1"/>
    <property type="molecule type" value="Genomic_DNA"/>
</dbReference>
<comment type="catalytic activity">
    <reaction evidence="7 8">
        <text>CMP + ATP = CDP + ADP</text>
        <dbReference type="Rhea" id="RHEA:11600"/>
        <dbReference type="ChEBI" id="CHEBI:30616"/>
        <dbReference type="ChEBI" id="CHEBI:58069"/>
        <dbReference type="ChEBI" id="CHEBI:60377"/>
        <dbReference type="ChEBI" id="CHEBI:456216"/>
        <dbReference type="EC" id="2.7.4.25"/>
    </reaction>
</comment>
<dbReference type="InterPro" id="IPR011994">
    <property type="entry name" value="Cytidylate_kinase_dom"/>
</dbReference>
<dbReference type="GO" id="GO:0036431">
    <property type="term" value="F:dCMP kinase activity"/>
    <property type="evidence" value="ECO:0007669"/>
    <property type="project" value="InterPro"/>
</dbReference>
<feature type="binding site" evidence="8">
    <location>
        <begin position="10"/>
        <end position="18"/>
    </location>
    <ligand>
        <name>ATP</name>
        <dbReference type="ChEBI" id="CHEBI:30616"/>
    </ligand>
</feature>
<comment type="subcellular location">
    <subcellularLocation>
        <location evidence="8">Cytoplasm</location>
    </subcellularLocation>
</comment>
<dbReference type="GO" id="GO:0015949">
    <property type="term" value="P:nucleobase-containing small molecule interconversion"/>
    <property type="evidence" value="ECO:0007669"/>
    <property type="project" value="TreeGrafter"/>
</dbReference>
<dbReference type="CDD" id="cd02020">
    <property type="entry name" value="CMPK"/>
    <property type="match status" value="1"/>
</dbReference>
<reference evidence="10 11" key="1">
    <citation type="submission" date="2020-01" db="EMBL/GenBank/DDBJ databases">
        <authorList>
            <person name="Gulvik C.A."/>
            <person name="Batra D.G."/>
        </authorList>
    </citation>
    <scope>NUCLEOTIDE SEQUENCE [LARGE SCALE GENOMIC DNA]</scope>
    <source>
        <strain evidence="10 11">W9323</strain>
    </source>
</reference>